<feature type="non-terminal residue" evidence="1">
    <location>
        <position position="86"/>
    </location>
</feature>
<comment type="caution">
    <text evidence="1">The sequence shown here is derived from an EMBL/GenBank/DDBJ whole genome shotgun (WGS) entry which is preliminary data.</text>
</comment>
<gene>
    <name evidence="1" type="ORF">GMARGA_LOCUS43732</name>
</gene>
<feature type="non-terminal residue" evidence="1">
    <location>
        <position position="1"/>
    </location>
</feature>
<sequence length="86" mass="10009">ISLLMPFYFGCRSPLINALIINNVQTYINNKETAFFDNHLTLDEDNTSVRETQNLTHNNWDIQDTLFLKVQNPAYKIMSPVMMNLT</sequence>
<evidence type="ECO:0000313" key="2">
    <source>
        <dbReference type="Proteomes" id="UP000789901"/>
    </source>
</evidence>
<keyword evidence="2" id="KW-1185">Reference proteome</keyword>
<dbReference type="Proteomes" id="UP000789901">
    <property type="component" value="Unassembled WGS sequence"/>
</dbReference>
<dbReference type="EMBL" id="CAJVQB010143926">
    <property type="protein sequence ID" value="CAG8854911.1"/>
    <property type="molecule type" value="Genomic_DNA"/>
</dbReference>
<name>A0ABN7XI04_GIGMA</name>
<evidence type="ECO:0000313" key="1">
    <source>
        <dbReference type="EMBL" id="CAG8854911.1"/>
    </source>
</evidence>
<protein>
    <submittedName>
        <fullName evidence="1">7120_t:CDS:1</fullName>
    </submittedName>
</protein>
<organism evidence="1 2">
    <name type="scientific">Gigaspora margarita</name>
    <dbReference type="NCBI Taxonomy" id="4874"/>
    <lineage>
        <taxon>Eukaryota</taxon>
        <taxon>Fungi</taxon>
        <taxon>Fungi incertae sedis</taxon>
        <taxon>Mucoromycota</taxon>
        <taxon>Glomeromycotina</taxon>
        <taxon>Glomeromycetes</taxon>
        <taxon>Diversisporales</taxon>
        <taxon>Gigasporaceae</taxon>
        <taxon>Gigaspora</taxon>
    </lineage>
</organism>
<reference evidence="1 2" key="1">
    <citation type="submission" date="2021-06" db="EMBL/GenBank/DDBJ databases">
        <authorList>
            <person name="Kallberg Y."/>
            <person name="Tangrot J."/>
            <person name="Rosling A."/>
        </authorList>
    </citation>
    <scope>NUCLEOTIDE SEQUENCE [LARGE SCALE GENOMIC DNA]</scope>
    <source>
        <strain evidence="1 2">120-4 pot B 10/14</strain>
    </source>
</reference>
<accession>A0ABN7XI04</accession>
<proteinExistence type="predicted"/>